<keyword evidence="3" id="KW-1185">Reference proteome</keyword>
<organism evidence="2 3">
    <name type="scientific">Qipengyuania pelagi</name>
    <dbReference type="NCBI Taxonomy" id="994320"/>
    <lineage>
        <taxon>Bacteria</taxon>
        <taxon>Pseudomonadati</taxon>
        <taxon>Pseudomonadota</taxon>
        <taxon>Alphaproteobacteria</taxon>
        <taxon>Sphingomonadales</taxon>
        <taxon>Erythrobacteraceae</taxon>
        <taxon>Qipengyuania</taxon>
    </lineage>
</organism>
<name>A0A844Y2N7_9SPHN</name>
<evidence type="ECO:0000256" key="1">
    <source>
        <dbReference type="SAM" id="Phobius"/>
    </source>
</evidence>
<dbReference type="Proteomes" id="UP000430272">
    <property type="component" value="Unassembled WGS sequence"/>
</dbReference>
<protein>
    <submittedName>
        <fullName evidence="2">Uncharacterized protein</fullName>
    </submittedName>
</protein>
<dbReference type="EMBL" id="WTYD01000001">
    <property type="protein sequence ID" value="MXO52465.1"/>
    <property type="molecule type" value="Genomic_DNA"/>
</dbReference>
<dbReference type="RefSeq" id="WP_160659448.1">
    <property type="nucleotide sequence ID" value="NZ_BAABDV010000001.1"/>
</dbReference>
<evidence type="ECO:0000313" key="2">
    <source>
        <dbReference type="EMBL" id="MXO52465.1"/>
    </source>
</evidence>
<feature type="transmembrane region" description="Helical" evidence="1">
    <location>
        <begin position="114"/>
        <end position="131"/>
    </location>
</feature>
<accession>A0A844Y2N7</accession>
<dbReference type="OrthoDB" id="9813621at2"/>
<dbReference type="AlphaFoldDB" id="A0A844Y2N7"/>
<feature type="transmembrane region" description="Helical" evidence="1">
    <location>
        <begin position="52"/>
        <end position="75"/>
    </location>
</feature>
<feature type="transmembrane region" description="Helical" evidence="1">
    <location>
        <begin position="165"/>
        <end position="185"/>
    </location>
</feature>
<sequence length="193" mass="19985">MTDTIPAPSTASPTATRRPRFLNGWRIAGWSAALALVLLPAIAMGFTDEVDWTAIDFVFAGVLIFSLGIGIEIAVRVGRSGVHSLGLGIAAIAGFLTLWANAAVGFIGAEGEPVNIAISLMVVAAAILTLAARFRPNVLRYVFAAVALGQIAAGLYATSAMPGHAVEWGVLIVFAGIWSAAALCFHRAATRPA</sequence>
<evidence type="ECO:0000313" key="3">
    <source>
        <dbReference type="Proteomes" id="UP000430272"/>
    </source>
</evidence>
<feature type="transmembrane region" description="Helical" evidence="1">
    <location>
        <begin position="87"/>
        <end position="108"/>
    </location>
</feature>
<keyword evidence="1" id="KW-0812">Transmembrane</keyword>
<keyword evidence="1" id="KW-1133">Transmembrane helix</keyword>
<gene>
    <name evidence="2" type="ORF">GRI47_00395</name>
</gene>
<reference evidence="2 3" key="1">
    <citation type="submission" date="2019-12" db="EMBL/GenBank/DDBJ databases">
        <title>Genomic-based taxomic classification of the family Erythrobacteraceae.</title>
        <authorList>
            <person name="Xu L."/>
        </authorList>
    </citation>
    <scope>NUCLEOTIDE SEQUENCE [LARGE SCALE GENOMIC DNA]</scope>
    <source>
        <strain evidence="2 3">JCM 17468</strain>
    </source>
</reference>
<feature type="transmembrane region" description="Helical" evidence="1">
    <location>
        <begin position="138"/>
        <end position="159"/>
    </location>
</feature>
<keyword evidence="1" id="KW-0472">Membrane</keyword>
<feature type="transmembrane region" description="Helical" evidence="1">
    <location>
        <begin position="27"/>
        <end position="46"/>
    </location>
</feature>
<comment type="caution">
    <text evidence="2">The sequence shown here is derived from an EMBL/GenBank/DDBJ whole genome shotgun (WGS) entry which is preliminary data.</text>
</comment>
<proteinExistence type="predicted"/>